<feature type="domain" description="HTH araC/xylS-type" evidence="5">
    <location>
        <begin position="261"/>
        <end position="353"/>
    </location>
</feature>
<evidence type="ECO:0000256" key="2">
    <source>
        <dbReference type="ARBA" id="ARBA00023125"/>
    </source>
</evidence>
<evidence type="ECO:0000313" key="7">
    <source>
        <dbReference type="Proteomes" id="UP000198773"/>
    </source>
</evidence>
<name>A0A1H3XP29_ALKAM</name>
<keyword evidence="1" id="KW-0805">Transcription regulation</keyword>
<feature type="transmembrane region" description="Helical" evidence="4">
    <location>
        <begin position="130"/>
        <end position="150"/>
    </location>
</feature>
<dbReference type="SUPFAM" id="SSF46689">
    <property type="entry name" value="Homeodomain-like"/>
    <property type="match status" value="1"/>
</dbReference>
<keyword evidence="4" id="KW-0472">Membrane</keyword>
<dbReference type="PANTHER" id="PTHR43280:SF29">
    <property type="entry name" value="ARAC-FAMILY TRANSCRIPTIONAL REGULATOR"/>
    <property type="match status" value="1"/>
</dbReference>
<proteinExistence type="predicted"/>
<dbReference type="InterPro" id="IPR009057">
    <property type="entry name" value="Homeodomain-like_sf"/>
</dbReference>
<dbReference type="Pfam" id="PF12833">
    <property type="entry name" value="HTH_18"/>
    <property type="match status" value="1"/>
</dbReference>
<dbReference type="Proteomes" id="UP000198773">
    <property type="component" value="Unassembled WGS sequence"/>
</dbReference>
<evidence type="ECO:0000256" key="3">
    <source>
        <dbReference type="ARBA" id="ARBA00023163"/>
    </source>
</evidence>
<keyword evidence="4" id="KW-0812">Transmembrane</keyword>
<dbReference type="STRING" id="152573.SAMN04488051_101326"/>
<feature type="transmembrane region" description="Helical" evidence="4">
    <location>
        <begin position="55"/>
        <end position="75"/>
    </location>
</feature>
<feature type="transmembrane region" description="Helical" evidence="4">
    <location>
        <begin position="162"/>
        <end position="179"/>
    </location>
</feature>
<dbReference type="InterPro" id="IPR018062">
    <property type="entry name" value="HTH_AraC-typ_CS"/>
</dbReference>
<evidence type="ECO:0000259" key="5">
    <source>
        <dbReference type="PROSITE" id="PS01124"/>
    </source>
</evidence>
<feature type="transmembrane region" description="Helical" evidence="4">
    <location>
        <begin position="87"/>
        <end position="110"/>
    </location>
</feature>
<dbReference type="PROSITE" id="PS00041">
    <property type="entry name" value="HTH_ARAC_FAMILY_1"/>
    <property type="match status" value="1"/>
</dbReference>
<dbReference type="AlphaFoldDB" id="A0A1H3XP29"/>
<feature type="transmembrane region" description="Helical" evidence="4">
    <location>
        <begin position="191"/>
        <end position="212"/>
    </location>
</feature>
<keyword evidence="3" id="KW-0804">Transcription</keyword>
<dbReference type="EMBL" id="FNRM01000001">
    <property type="protein sequence ID" value="SEA01010.1"/>
    <property type="molecule type" value="Genomic_DNA"/>
</dbReference>
<protein>
    <submittedName>
        <fullName evidence="6">AraC-type DNA-binding protein</fullName>
    </submittedName>
</protein>
<dbReference type="GO" id="GO:0043565">
    <property type="term" value="F:sequence-specific DNA binding"/>
    <property type="evidence" value="ECO:0007669"/>
    <property type="project" value="InterPro"/>
</dbReference>
<feature type="transmembrane region" description="Helical" evidence="4">
    <location>
        <begin position="30"/>
        <end position="49"/>
    </location>
</feature>
<keyword evidence="2 6" id="KW-0238">DNA-binding</keyword>
<dbReference type="PROSITE" id="PS01124">
    <property type="entry name" value="HTH_ARAC_FAMILY_2"/>
    <property type="match status" value="1"/>
</dbReference>
<organism evidence="6 7">
    <name type="scientific">Alkalimonas amylolytica</name>
    <dbReference type="NCBI Taxonomy" id="152573"/>
    <lineage>
        <taxon>Bacteria</taxon>
        <taxon>Pseudomonadati</taxon>
        <taxon>Pseudomonadota</taxon>
        <taxon>Gammaproteobacteria</taxon>
        <taxon>Alkalimonas</taxon>
    </lineage>
</organism>
<keyword evidence="7" id="KW-1185">Reference proteome</keyword>
<dbReference type="InterPro" id="IPR018060">
    <property type="entry name" value="HTH_AraC"/>
</dbReference>
<reference evidence="6 7" key="1">
    <citation type="submission" date="2016-10" db="EMBL/GenBank/DDBJ databases">
        <authorList>
            <person name="de Groot N.N."/>
        </authorList>
    </citation>
    <scope>NUCLEOTIDE SEQUENCE [LARGE SCALE GENOMIC DNA]</scope>
    <source>
        <strain evidence="6 7">CGMCC 1.3430</strain>
    </source>
</reference>
<evidence type="ECO:0000313" key="6">
    <source>
        <dbReference type="EMBL" id="SEA01010.1"/>
    </source>
</evidence>
<dbReference type="Gene3D" id="1.10.10.60">
    <property type="entry name" value="Homeodomain-like"/>
    <property type="match status" value="1"/>
</dbReference>
<dbReference type="PANTHER" id="PTHR43280">
    <property type="entry name" value="ARAC-FAMILY TRANSCRIPTIONAL REGULATOR"/>
    <property type="match status" value="1"/>
</dbReference>
<sequence length="365" mass="39655">MAQVIFSALLLISCSLLCLQLGVRKKQAVHVLFAIFCGSMAIFALQGLGGDALGSYHYLLGMALCFTCNGSWLVTRALFRQQNAIQLAHILVAVCIGLLIVSSQAILLLQSLWQDLPPALLSARSVGRELLILLSSAVLMLTLWEACRGFSKATQHERKQRVIFLVTYGGAILVCGVLAKTVLTTAQLTQWQAALNATAALSILLVTQWLIYQRFARAPSTAAKPQHLTTEQSSATMALPATDLELCQALTDLLFQQQCFLQANLRVADVARQLDVPEYKVSRILKSQFHASNFNQFINTLRIEYAKKLLADPGKGHWPIVVVGLESGFASVGPFTRAFKAIEGATPHEFRQATTAGTTAPTATA</sequence>
<evidence type="ECO:0000256" key="4">
    <source>
        <dbReference type="SAM" id="Phobius"/>
    </source>
</evidence>
<dbReference type="GO" id="GO:0003700">
    <property type="term" value="F:DNA-binding transcription factor activity"/>
    <property type="evidence" value="ECO:0007669"/>
    <property type="project" value="InterPro"/>
</dbReference>
<accession>A0A1H3XP29</accession>
<keyword evidence="4" id="KW-1133">Transmembrane helix</keyword>
<gene>
    <name evidence="6" type="ORF">SAMN04488051_101326</name>
</gene>
<evidence type="ECO:0000256" key="1">
    <source>
        <dbReference type="ARBA" id="ARBA00023015"/>
    </source>
</evidence>
<dbReference type="SMART" id="SM00342">
    <property type="entry name" value="HTH_ARAC"/>
    <property type="match status" value="1"/>
</dbReference>
<feature type="transmembrane region" description="Helical" evidence="4">
    <location>
        <begin position="6"/>
        <end position="23"/>
    </location>
</feature>